<dbReference type="AlphaFoldDB" id="E3HPK9"/>
<dbReference type="InterPro" id="IPR006860">
    <property type="entry name" value="FecR"/>
</dbReference>
<dbReference type="PANTHER" id="PTHR30273:SF2">
    <property type="entry name" value="PROTEIN FECR"/>
    <property type="match status" value="1"/>
</dbReference>
<dbReference type="RefSeq" id="WP_013392042.1">
    <property type="nucleotide sequence ID" value="NC_014640.1"/>
</dbReference>
<evidence type="ECO:0000313" key="4">
    <source>
        <dbReference type="Proteomes" id="UP000006876"/>
    </source>
</evidence>
<evidence type="ECO:0000259" key="1">
    <source>
        <dbReference type="Pfam" id="PF04773"/>
    </source>
</evidence>
<accession>E3HPK9</accession>
<dbReference type="eggNOG" id="COG3712">
    <property type="taxonomic scope" value="Bacteria"/>
</dbReference>
<dbReference type="InterPro" id="IPR012373">
    <property type="entry name" value="Ferrdict_sens_TM"/>
</dbReference>
<dbReference type="PANTHER" id="PTHR30273">
    <property type="entry name" value="PERIPLASMIC SIGNAL SENSOR AND SIGMA FACTOR ACTIVATOR FECR-RELATED"/>
    <property type="match status" value="1"/>
</dbReference>
<dbReference type="OrthoDB" id="1100567at2"/>
<dbReference type="STRING" id="762376.AXYL_01356"/>
<feature type="domain" description="FecR N-terminal" evidence="2">
    <location>
        <begin position="10"/>
        <end position="52"/>
    </location>
</feature>
<dbReference type="Pfam" id="PF16220">
    <property type="entry name" value="DUF4880"/>
    <property type="match status" value="1"/>
</dbReference>
<name>E3HPK9_ACHXA</name>
<protein>
    <submittedName>
        <fullName evidence="3">FecR family protein 6</fullName>
    </submittedName>
</protein>
<dbReference type="HOGENOM" id="CLU_050192_0_0_4"/>
<dbReference type="PATRIC" id="fig|762376.5.peg.1351"/>
<evidence type="ECO:0000313" key="3">
    <source>
        <dbReference type="EMBL" id="ADP14694.1"/>
    </source>
</evidence>
<reference evidence="3 4" key="1">
    <citation type="journal article" date="2011" name="J. Bacteriol.">
        <title>Complete genome sequence of the haloaromatic acid-degrading bacterium Achromobacter xylosoxidans A8.</title>
        <authorList>
            <person name="Strnad H."/>
            <person name="Ridl J."/>
            <person name="Paces J."/>
            <person name="Kolar M."/>
            <person name="Vlcek C."/>
            <person name="Paces V."/>
        </authorList>
    </citation>
    <scope>NUCLEOTIDE SEQUENCE [LARGE SCALE GENOMIC DNA]</scope>
    <source>
        <strain evidence="3 4">A8</strain>
    </source>
</reference>
<dbReference type="KEGG" id="axy:AXYL_01356"/>
<gene>
    <name evidence="3" type="ordered locus">AXYL_01356</name>
</gene>
<dbReference type="Gene3D" id="2.60.120.1440">
    <property type="match status" value="1"/>
</dbReference>
<dbReference type="PIRSF" id="PIRSF018266">
    <property type="entry name" value="FecR"/>
    <property type="match status" value="1"/>
</dbReference>
<dbReference type="EMBL" id="CP002287">
    <property type="protein sequence ID" value="ADP14694.1"/>
    <property type="molecule type" value="Genomic_DNA"/>
</dbReference>
<dbReference type="GO" id="GO:0016989">
    <property type="term" value="F:sigma factor antagonist activity"/>
    <property type="evidence" value="ECO:0007669"/>
    <property type="project" value="TreeGrafter"/>
</dbReference>
<sequence length="309" mass="33485">MSAVDDSILDQAAEWLVVMHAGAVSADDRRAWMDWRARSAAHEQAWLRAERLLGTLGDLPPALAMPALDRPGSRRAALAKLAALLAVAPAAWGAWRWSEAEGWTADYRSATGERREIRLDDGTRLTLNTVSAVDVRYDANQRIVLLRAGDIYIETAADPRPFEVHTRDGRLRALGTRYTVRLQQDGTRLAVQEGAVRIATGHDTLVLNAGQQTTFSARRIDAATQLDPGAIAWTRGMLLADGMPLGLLVAELARYHKGVTRCDPAVAALRVSGTFPLADTDRSLAMLAATYPVAIASRLGGYWITVGPA</sequence>
<feature type="domain" description="FecR protein" evidence="1">
    <location>
        <begin position="106"/>
        <end position="197"/>
    </location>
</feature>
<dbReference type="Pfam" id="PF04773">
    <property type="entry name" value="FecR"/>
    <property type="match status" value="1"/>
</dbReference>
<dbReference type="InterPro" id="IPR032623">
    <property type="entry name" value="FecR_N"/>
</dbReference>
<dbReference type="Proteomes" id="UP000006876">
    <property type="component" value="Chromosome"/>
</dbReference>
<evidence type="ECO:0000259" key="2">
    <source>
        <dbReference type="Pfam" id="PF16220"/>
    </source>
</evidence>
<organism evidence="3 4">
    <name type="scientific">Achromobacter xylosoxidans (strain A8)</name>
    <dbReference type="NCBI Taxonomy" id="762376"/>
    <lineage>
        <taxon>Bacteria</taxon>
        <taxon>Pseudomonadati</taxon>
        <taxon>Pseudomonadota</taxon>
        <taxon>Betaproteobacteria</taxon>
        <taxon>Burkholderiales</taxon>
        <taxon>Alcaligenaceae</taxon>
        <taxon>Achromobacter</taxon>
    </lineage>
</organism>
<proteinExistence type="predicted"/>